<dbReference type="PANTHER" id="PTHR46328:SF27">
    <property type="entry name" value="OS12G0287500 PROTEIN"/>
    <property type="match status" value="1"/>
</dbReference>
<organism evidence="3">
    <name type="scientific">Salix viminalis</name>
    <name type="common">Common osier</name>
    <name type="synonym">Basket willow</name>
    <dbReference type="NCBI Taxonomy" id="40686"/>
    <lineage>
        <taxon>Eukaryota</taxon>
        <taxon>Viridiplantae</taxon>
        <taxon>Streptophyta</taxon>
        <taxon>Embryophyta</taxon>
        <taxon>Tracheophyta</taxon>
        <taxon>Spermatophyta</taxon>
        <taxon>Magnoliopsida</taxon>
        <taxon>eudicotyledons</taxon>
        <taxon>Gunneridae</taxon>
        <taxon>Pentapetalae</taxon>
        <taxon>rosids</taxon>
        <taxon>fabids</taxon>
        <taxon>Malpighiales</taxon>
        <taxon>Salicaceae</taxon>
        <taxon>Saliceae</taxon>
        <taxon>Salix</taxon>
    </lineage>
</organism>
<protein>
    <recommendedName>
        <fullName evidence="2">FAR1 domain-containing protein</fullName>
    </recommendedName>
</protein>
<accession>A0A6N2MPT2</accession>
<dbReference type="Pfam" id="PF03101">
    <property type="entry name" value="FAR1"/>
    <property type="match status" value="2"/>
</dbReference>
<gene>
    <name evidence="3" type="ORF">SVIM_LOCUS393833</name>
</gene>
<sequence>MGWIEEVEEAEMLFKFSSLKWSSFDCEDFAYVIRWKETVKSLSGQVPSWSPFKVAPFQLFLVERFMMASTSGEQFNSNRNYRCWLAETFDDQETADDELADNLDGNDNIIEQSIQDFPVGLQPFEPYIGMEFESAEYAREFYELYGRRMGFTIRNNRTRRSLKDNSIIGREFVCSKEGFRGGKCPKRENGVFQSRPVTREGCNAMLRIAAKDGGKWVIYGFIKEHNHDLNPSKIPPRRSHRIAFSEDEKDLKIRELSTELHREKKKSAAYQKQLQMVLTYIEEHTQRLSLKAEVVADKVKELESEEPEDPDCELCIRKDNYCYMQDSPCHPLNFVTKYNFALSEESLFTTARFDRIRKEGLEYIMDKQSVHGFDSNESDLDLQGEAYECGRIEDELQNNLDFCVDEDNKTSVHSIERAVNAEGLEPCVGMEFNSRDEAREFYISYGRCTGFTVRIHHNRRSRINNQVIGQDFVCSKEGYRAKKYVHRKDRILPPPPITREGCGAMIRLALKGGKWVVTKFVKDHTHKLMSPSKVPWRGSGKQLISEDEKDKRIRELSLELYNERQKCKRRCAVYEEQLNMILQDLEKHTEHVSKKVDDVVKSIREIEEEHPDDSNSE</sequence>
<evidence type="ECO:0000259" key="2">
    <source>
        <dbReference type="Pfam" id="PF03101"/>
    </source>
</evidence>
<evidence type="ECO:0000313" key="3">
    <source>
        <dbReference type="EMBL" id="VFU55445.1"/>
    </source>
</evidence>
<dbReference type="InterPro" id="IPR004330">
    <property type="entry name" value="FAR1_DNA_bnd_dom"/>
</dbReference>
<evidence type="ECO:0000256" key="1">
    <source>
        <dbReference type="SAM" id="Coils"/>
    </source>
</evidence>
<dbReference type="PANTHER" id="PTHR46328">
    <property type="entry name" value="FAR-RED IMPAIRED RESPONSIVE (FAR1) FAMILY PROTEIN-RELATED"/>
    <property type="match status" value="1"/>
</dbReference>
<feature type="coiled-coil region" evidence="1">
    <location>
        <begin position="253"/>
        <end position="305"/>
    </location>
</feature>
<dbReference type="EMBL" id="CAADRP010001885">
    <property type="protein sequence ID" value="VFU55445.1"/>
    <property type="molecule type" value="Genomic_DNA"/>
</dbReference>
<dbReference type="AlphaFoldDB" id="A0A6N2MPT2"/>
<keyword evidence="1" id="KW-0175">Coiled coil</keyword>
<feature type="domain" description="FAR1" evidence="2">
    <location>
        <begin position="140"/>
        <end position="231"/>
    </location>
</feature>
<name>A0A6N2MPT2_SALVM</name>
<reference evidence="3" key="1">
    <citation type="submission" date="2019-03" db="EMBL/GenBank/DDBJ databases">
        <authorList>
            <person name="Mank J."/>
            <person name="Almeida P."/>
        </authorList>
    </citation>
    <scope>NUCLEOTIDE SEQUENCE</scope>
    <source>
        <strain evidence="3">78183</strain>
    </source>
</reference>
<proteinExistence type="predicted"/>
<feature type="domain" description="FAR1" evidence="2">
    <location>
        <begin position="440"/>
        <end position="529"/>
    </location>
</feature>